<keyword evidence="2" id="KW-0325">Glycoprotein</keyword>
<organism evidence="6 7">
    <name type="scientific">Phytophthora rubi</name>
    <dbReference type="NCBI Taxonomy" id="129364"/>
    <lineage>
        <taxon>Eukaryota</taxon>
        <taxon>Sar</taxon>
        <taxon>Stramenopiles</taxon>
        <taxon>Oomycota</taxon>
        <taxon>Peronosporomycetes</taxon>
        <taxon>Peronosporales</taxon>
        <taxon>Peronosporaceae</taxon>
        <taxon>Phytophthora</taxon>
    </lineage>
</organism>
<feature type="chain" id="PRO_5025457635" description="PA domain-containing protein" evidence="4">
    <location>
        <begin position="20"/>
        <end position="477"/>
    </location>
</feature>
<feature type="domain" description="PA" evidence="5">
    <location>
        <begin position="259"/>
        <end position="356"/>
    </location>
</feature>
<dbReference type="PANTHER" id="PTHR22702">
    <property type="entry name" value="PROTEASE-ASSOCIATED DOMAIN-CONTAINING PROTEIN"/>
    <property type="match status" value="1"/>
</dbReference>
<dbReference type="Gene3D" id="3.50.30.30">
    <property type="match status" value="2"/>
</dbReference>
<protein>
    <recommendedName>
        <fullName evidence="5">PA domain-containing protein</fullName>
    </recommendedName>
</protein>
<evidence type="ECO:0000256" key="4">
    <source>
        <dbReference type="SAM" id="SignalP"/>
    </source>
</evidence>
<keyword evidence="1 4" id="KW-0732">Signal</keyword>
<dbReference type="EMBL" id="QXFU01001589">
    <property type="protein sequence ID" value="KAE8999257.1"/>
    <property type="molecule type" value="Genomic_DNA"/>
</dbReference>
<dbReference type="AlphaFoldDB" id="A0A6A3K0V4"/>
<feature type="compositionally biased region" description="Basic and acidic residues" evidence="3">
    <location>
        <begin position="445"/>
        <end position="461"/>
    </location>
</feature>
<evidence type="ECO:0000256" key="1">
    <source>
        <dbReference type="ARBA" id="ARBA00022729"/>
    </source>
</evidence>
<sequence length="477" mass="51699">MKSPASLLLLLVLSLSSIASNCQEESSPTTEVATSEPATLDTAASEAEIFVPEPKEASWGRIYLRNGLSPIQYFRDAFGGPMTPHEVSFYFPKRDEDRFGCELLPDPEQLEVEAANRSAVLVVVRGECTFERKARLADQMGAAALVVVSPTDDVTAPVAALNDEDGEISIASVMIRRTGGDMLRAVAKQMTIYGRLIPMTCERKPYTCKPRFEVEEDYMETSPARSGLVLAMEEDDDGTRLGSFLAATYGSVLPTRMSFPLAAPLDGSQACTDATEDTATHSEFSGKALLLPAGDAGQCSEFEKICNAQRRGASMVLLMQRDNATVMTHPGVEVSWYAYNITIPVLAVSSNTGANLASLKDKQGEAASLSFAVSNGIADAWELVMKHSQRSAWPKRLKRCSKTLAQLLGQIHGLGGDDEMKAALQNVFINVVGGSLQEWEKIAHPDEDAEDLHKVPEDSSSEKIIQGVKKSQARDEL</sequence>
<feature type="region of interest" description="Disordered" evidence="3">
    <location>
        <begin position="445"/>
        <end position="477"/>
    </location>
</feature>
<evidence type="ECO:0000259" key="5">
    <source>
        <dbReference type="Pfam" id="PF02225"/>
    </source>
</evidence>
<feature type="signal peptide" evidence="4">
    <location>
        <begin position="1"/>
        <end position="19"/>
    </location>
</feature>
<proteinExistence type="predicted"/>
<dbReference type="Pfam" id="PF02225">
    <property type="entry name" value="PA"/>
    <property type="match status" value="2"/>
</dbReference>
<evidence type="ECO:0000313" key="7">
    <source>
        <dbReference type="Proteomes" id="UP000435112"/>
    </source>
</evidence>
<evidence type="ECO:0000256" key="2">
    <source>
        <dbReference type="ARBA" id="ARBA00023180"/>
    </source>
</evidence>
<evidence type="ECO:0000313" key="6">
    <source>
        <dbReference type="EMBL" id="KAE8999257.1"/>
    </source>
</evidence>
<dbReference type="InterPro" id="IPR046450">
    <property type="entry name" value="PA_dom_sf"/>
</dbReference>
<dbReference type="Proteomes" id="UP000435112">
    <property type="component" value="Unassembled WGS sequence"/>
</dbReference>
<comment type="caution">
    <text evidence="6">The sequence shown here is derived from an EMBL/GenBank/DDBJ whole genome shotgun (WGS) entry which is preliminary data.</text>
</comment>
<gene>
    <name evidence="6" type="ORF">PR002_g18507</name>
</gene>
<name>A0A6A3K0V4_9STRA</name>
<reference evidence="6 7" key="1">
    <citation type="submission" date="2018-09" db="EMBL/GenBank/DDBJ databases">
        <title>Genomic investigation of the strawberry pathogen Phytophthora fragariae indicates pathogenicity is determined by transcriptional variation in three key races.</title>
        <authorList>
            <person name="Adams T.M."/>
            <person name="Armitage A.D."/>
            <person name="Sobczyk M.K."/>
            <person name="Bates H.J."/>
            <person name="Dunwell J.M."/>
            <person name="Nellist C.F."/>
            <person name="Harrison R.J."/>
        </authorList>
    </citation>
    <scope>NUCLEOTIDE SEQUENCE [LARGE SCALE GENOMIC DNA]</scope>
    <source>
        <strain evidence="6 7">SCRP324</strain>
    </source>
</reference>
<dbReference type="InterPro" id="IPR003137">
    <property type="entry name" value="PA_domain"/>
</dbReference>
<evidence type="ECO:0000256" key="3">
    <source>
        <dbReference type="SAM" id="MobiDB-lite"/>
    </source>
</evidence>
<dbReference type="OrthoDB" id="10045365at2759"/>
<accession>A0A6A3K0V4</accession>
<feature type="domain" description="PA" evidence="5">
    <location>
        <begin position="117"/>
        <end position="182"/>
    </location>
</feature>
<dbReference type="FunFam" id="3.50.30.30:FF:000066">
    <property type="entry name" value="Signal peptide peptidase-like protein"/>
    <property type="match status" value="1"/>
</dbReference>
<dbReference type="SUPFAM" id="SSF52025">
    <property type="entry name" value="PA domain"/>
    <property type="match status" value="1"/>
</dbReference>
<dbReference type="PANTHER" id="PTHR22702:SF1">
    <property type="entry name" value="PROTEASE-ASSOCIATED DOMAIN-CONTAINING PROTEIN 1"/>
    <property type="match status" value="1"/>
</dbReference>
<dbReference type="CDD" id="cd00538">
    <property type="entry name" value="PA"/>
    <property type="match status" value="1"/>
</dbReference>